<keyword evidence="4" id="KW-1185">Reference proteome</keyword>
<feature type="transmembrane region" description="Helical" evidence="2">
    <location>
        <begin position="144"/>
        <end position="162"/>
    </location>
</feature>
<feature type="transmembrane region" description="Helical" evidence="2">
    <location>
        <begin position="6"/>
        <end position="25"/>
    </location>
</feature>
<keyword evidence="2" id="KW-0472">Membrane</keyword>
<comment type="caution">
    <text evidence="3">The sequence shown here is derived from an EMBL/GenBank/DDBJ whole genome shotgun (WGS) entry which is preliminary data.</text>
</comment>
<proteinExistence type="predicted"/>
<dbReference type="AlphaFoldDB" id="A0A931GBP9"/>
<dbReference type="EMBL" id="JADNYM010000023">
    <property type="protein sequence ID" value="MBG0740967.1"/>
    <property type="molecule type" value="Genomic_DNA"/>
</dbReference>
<feature type="compositionally biased region" description="Basic and acidic residues" evidence="1">
    <location>
        <begin position="206"/>
        <end position="236"/>
    </location>
</feature>
<feature type="transmembrane region" description="Helical" evidence="2">
    <location>
        <begin position="119"/>
        <end position="138"/>
    </location>
</feature>
<evidence type="ECO:0000313" key="3">
    <source>
        <dbReference type="EMBL" id="MBG0740967.1"/>
    </source>
</evidence>
<feature type="region of interest" description="Disordered" evidence="1">
    <location>
        <begin position="188"/>
        <end position="261"/>
    </location>
</feature>
<sequence length="261" mass="29153">MSGVDPAVWFAAGYGIVLLLIAHLLDKLARRTAQRTVDWRSGGFRYHADHDAWVCPEDQWLWPDSFDPDNRVMRYRASPTVCNACPVKDSCTTSGNGRQISRNVDPWPSSEAERFHRGIACAVVVLGLAWPLATMIGNRSALELVVLAAAVLTIAAGSWPLWSHLRRSPAGFPDHVKVEALDDTIARQAAGTQRAARRRPTYQSDLRPDPSDARPDVRPEARGREQVQNPEHDRFATRWGSFEENAAEAEPLPGWSRRKNK</sequence>
<accession>A0A931GBP9</accession>
<gene>
    <name evidence="3" type="ORF">IV500_16465</name>
</gene>
<name>A0A931GBP9_9MICC</name>
<evidence type="ECO:0000256" key="1">
    <source>
        <dbReference type="SAM" id="MobiDB-lite"/>
    </source>
</evidence>
<keyword evidence="2" id="KW-0812">Transmembrane</keyword>
<evidence type="ECO:0000256" key="2">
    <source>
        <dbReference type="SAM" id="Phobius"/>
    </source>
</evidence>
<reference evidence="3 4" key="1">
    <citation type="submission" date="2020-11" db="EMBL/GenBank/DDBJ databases">
        <title>Arthrobacter antarcticus sp. nov., isolated from Antarctic Soil.</title>
        <authorList>
            <person name="Li J."/>
        </authorList>
    </citation>
    <scope>NUCLEOTIDE SEQUENCE [LARGE SCALE GENOMIC DNA]</scope>
    <source>
        <strain evidence="3 4">Z1-20</strain>
    </source>
</reference>
<organism evidence="3 4">
    <name type="scientific">Arthrobacter terrae</name>
    <dbReference type="NCBI Taxonomy" id="2935737"/>
    <lineage>
        <taxon>Bacteria</taxon>
        <taxon>Bacillati</taxon>
        <taxon>Actinomycetota</taxon>
        <taxon>Actinomycetes</taxon>
        <taxon>Micrococcales</taxon>
        <taxon>Micrococcaceae</taxon>
        <taxon>Arthrobacter</taxon>
    </lineage>
</organism>
<dbReference type="Proteomes" id="UP000655366">
    <property type="component" value="Unassembled WGS sequence"/>
</dbReference>
<keyword evidence="2" id="KW-1133">Transmembrane helix</keyword>
<protein>
    <submittedName>
        <fullName evidence="3">Uncharacterized protein</fullName>
    </submittedName>
</protein>
<dbReference type="RefSeq" id="WP_196397898.1">
    <property type="nucleotide sequence ID" value="NZ_JADNYM010000023.1"/>
</dbReference>
<evidence type="ECO:0000313" key="4">
    <source>
        <dbReference type="Proteomes" id="UP000655366"/>
    </source>
</evidence>